<evidence type="ECO:0000313" key="3">
    <source>
        <dbReference type="EMBL" id="BCX50146.1"/>
    </source>
</evidence>
<keyword evidence="4" id="KW-1185">Reference proteome</keyword>
<organism evidence="3 4">
    <name type="scientific">Haloferula helveola</name>
    <dbReference type="NCBI Taxonomy" id="490095"/>
    <lineage>
        <taxon>Bacteria</taxon>
        <taxon>Pseudomonadati</taxon>
        <taxon>Verrucomicrobiota</taxon>
        <taxon>Verrucomicrobiia</taxon>
        <taxon>Verrucomicrobiales</taxon>
        <taxon>Verrucomicrobiaceae</taxon>
        <taxon>Haloferula</taxon>
    </lineage>
</organism>
<feature type="domain" description="Putative regulatory protein FmdB zinc ribbon" evidence="2">
    <location>
        <begin position="1"/>
        <end position="43"/>
    </location>
</feature>
<feature type="compositionally biased region" description="Basic and acidic residues" evidence="1">
    <location>
        <begin position="62"/>
        <end position="81"/>
    </location>
</feature>
<dbReference type="PANTHER" id="PTHR34404">
    <property type="entry name" value="REGULATORY PROTEIN, FMDB FAMILY"/>
    <property type="match status" value="1"/>
</dbReference>
<protein>
    <submittedName>
        <fullName evidence="3">FmdB family transcriptional regulator</fullName>
    </submittedName>
</protein>
<gene>
    <name evidence="3" type="ORF">HAHE_40540</name>
</gene>
<dbReference type="NCBIfam" id="TIGR02605">
    <property type="entry name" value="CxxC_CxxC_SSSS"/>
    <property type="match status" value="1"/>
</dbReference>
<dbReference type="SMART" id="SM00834">
    <property type="entry name" value="CxxC_CXXC_SSSS"/>
    <property type="match status" value="1"/>
</dbReference>
<dbReference type="Proteomes" id="UP001374893">
    <property type="component" value="Chromosome"/>
</dbReference>
<sequence length="100" mass="10768">MPNYDYVCEKCGHRFEVFQSMNDPKLTDCPAEGCDGSVRRLLGTGAGLIFKGGGFYQTDYRSESYKSGQKKDSETGKKPAAEKSSGSDPKPSKPASSDSA</sequence>
<evidence type="ECO:0000259" key="2">
    <source>
        <dbReference type="SMART" id="SM00834"/>
    </source>
</evidence>
<proteinExistence type="predicted"/>
<reference evidence="3 4" key="1">
    <citation type="submission" date="2021-06" db="EMBL/GenBank/DDBJ databases">
        <title>Complete genome of Haloferula helveola possessing various polysaccharide degrading enzymes.</title>
        <authorList>
            <person name="Takami H."/>
            <person name="Huang C."/>
            <person name="Hamasaki K."/>
        </authorList>
    </citation>
    <scope>NUCLEOTIDE SEQUENCE [LARGE SCALE GENOMIC DNA]</scope>
    <source>
        <strain evidence="3 4">CN-1</strain>
    </source>
</reference>
<name>A0ABM7RI20_9BACT</name>
<accession>A0ABM7RI20</accession>
<dbReference type="PANTHER" id="PTHR34404:SF2">
    <property type="entry name" value="CONSERVED SERINE RICH PROTEIN"/>
    <property type="match status" value="1"/>
</dbReference>
<dbReference type="EMBL" id="AP024702">
    <property type="protein sequence ID" value="BCX50146.1"/>
    <property type="molecule type" value="Genomic_DNA"/>
</dbReference>
<dbReference type="Pfam" id="PF09723">
    <property type="entry name" value="Zn_ribbon_8"/>
    <property type="match status" value="1"/>
</dbReference>
<evidence type="ECO:0000313" key="4">
    <source>
        <dbReference type="Proteomes" id="UP001374893"/>
    </source>
</evidence>
<dbReference type="InterPro" id="IPR013429">
    <property type="entry name" value="Regulatory_FmdB_Zinc_ribbon"/>
</dbReference>
<feature type="compositionally biased region" description="Low complexity" evidence="1">
    <location>
        <begin position="83"/>
        <end position="100"/>
    </location>
</feature>
<feature type="region of interest" description="Disordered" evidence="1">
    <location>
        <begin position="62"/>
        <end position="100"/>
    </location>
</feature>
<dbReference type="RefSeq" id="WP_338687073.1">
    <property type="nucleotide sequence ID" value="NZ_AP024702.1"/>
</dbReference>
<evidence type="ECO:0000256" key="1">
    <source>
        <dbReference type="SAM" id="MobiDB-lite"/>
    </source>
</evidence>